<evidence type="ECO:0000256" key="3">
    <source>
        <dbReference type="ARBA" id="ARBA00022763"/>
    </source>
</evidence>
<keyword evidence="4 8" id="KW-0378">Hydrolase</keyword>
<name>I3W0H4_PSESX</name>
<geneLocation type="plasmid" evidence="9">
    <name>pB76-81</name>
</geneLocation>
<evidence type="ECO:0000256" key="2">
    <source>
        <dbReference type="ARBA" id="ARBA00022670"/>
    </source>
</evidence>
<proteinExistence type="inferred from homology"/>
<dbReference type="GO" id="GO:0106300">
    <property type="term" value="P:protein-DNA covalent cross-linking repair"/>
    <property type="evidence" value="ECO:0007669"/>
    <property type="project" value="InterPro"/>
</dbReference>
<keyword evidence="9" id="KW-0614">Plasmid</keyword>
<keyword evidence="3" id="KW-0227">DNA damage</keyword>
<dbReference type="EMBL" id="JQ418525">
    <property type="protein sequence ID" value="AFK89101.1"/>
    <property type="molecule type" value="Genomic_DNA"/>
</dbReference>
<keyword evidence="2 8" id="KW-0645">Protease</keyword>
<dbReference type="AlphaFoldDB" id="I3W0H4"/>
<accession>I3W0H4</accession>
<dbReference type="GO" id="GO:0006508">
    <property type="term" value="P:proteolysis"/>
    <property type="evidence" value="ECO:0007669"/>
    <property type="project" value="UniProtKB-KW"/>
</dbReference>
<dbReference type="EC" id="3.4.-.-" evidence="8"/>
<dbReference type="GO" id="GO:0003697">
    <property type="term" value="F:single-stranded DNA binding"/>
    <property type="evidence" value="ECO:0007669"/>
    <property type="project" value="InterPro"/>
</dbReference>
<comment type="similarity">
    <text evidence="1 8">Belongs to the SOS response-associated peptidase family.</text>
</comment>
<keyword evidence="6" id="KW-0238">DNA-binding</keyword>
<dbReference type="InterPro" id="IPR036590">
    <property type="entry name" value="SRAP-like"/>
</dbReference>
<dbReference type="SUPFAM" id="SSF143081">
    <property type="entry name" value="BB1717-like"/>
    <property type="match status" value="1"/>
</dbReference>
<dbReference type="Pfam" id="PF02586">
    <property type="entry name" value="SRAP"/>
    <property type="match status" value="1"/>
</dbReference>
<evidence type="ECO:0000256" key="8">
    <source>
        <dbReference type="RuleBase" id="RU364100"/>
    </source>
</evidence>
<reference evidence="9" key="1">
    <citation type="submission" date="2012-01" db="EMBL/GenBank/DDBJ databases">
        <authorList>
            <person name="Summers A.O."/>
            <person name="Wireman J."/>
        </authorList>
    </citation>
    <scope>NUCLEOTIDE SEQUENCE</scope>
    <source>
        <strain evidence="9">B76</strain>
        <plasmid evidence="9">pB76-81</plasmid>
    </source>
</reference>
<protein>
    <recommendedName>
        <fullName evidence="8">Abasic site processing protein</fullName>
        <ecNumber evidence="8">3.4.-.-</ecNumber>
    </recommendedName>
</protein>
<evidence type="ECO:0000256" key="1">
    <source>
        <dbReference type="ARBA" id="ARBA00008136"/>
    </source>
</evidence>
<dbReference type="Gene3D" id="3.90.1680.10">
    <property type="entry name" value="SOS response associated peptidase-like"/>
    <property type="match status" value="1"/>
</dbReference>
<keyword evidence="5" id="KW-0190">Covalent protein-DNA linkage</keyword>
<dbReference type="PANTHER" id="PTHR13604:SF0">
    <property type="entry name" value="ABASIC SITE PROCESSING PROTEIN HMCES"/>
    <property type="match status" value="1"/>
</dbReference>
<organism evidence="9">
    <name type="scientific">Pseudomonas syringae</name>
    <dbReference type="NCBI Taxonomy" id="317"/>
    <lineage>
        <taxon>Bacteria</taxon>
        <taxon>Pseudomonadati</taxon>
        <taxon>Pseudomonadota</taxon>
        <taxon>Gammaproteobacteria</taxon>
        <taxon>Pseudomonadales</taxon>
        <taxon>Pseudomonadaceae</taxon>
        <taxon>Pseudomonas</taxon>
    </lineage>
</organism>
<dbReference type="GO" id="GO:0016829">
    <property type="term" value="F:lyase activity"/>
    <property type="evidence" value="ECO:0007669"/>
    <property type="project" value="UniProtKB-KW"/>
</dbReference>
<evidence type="ECO:0000256" key="6">
    <source>
        <dbReference type="ARBA" id="ARBA00023125"/>
    </source>
</evidence>
<dbReference type="PANTHER" id="PTHR13604">
    <property type="entry name" value="DC12-RELATED"/>
    <property type="match status" value="1"/>
</dbReference>
<sequence length="224" mass="24970">MLWPSVMFDQGSLDLWPGYIGPFLRRPDGRADDNDSPAPMEVLTGSFGLIPSWSKDSKFAKHTYNARSETVAEKPSFRHAWRHAQRCIIPAVAIYESDWRSGKVVATRLVREDGELLGIAGLWEQWRDPATDQVLHSYTMLTVNADDHDFMKAYHKPQDEKRMVVILPKGLVCGLVDGGSCAERSVHEPVPGRSVDRVHVMGFTWSRAEGGVVLAVSGSLLQVL</sequence>
<dbReference type="InterPro" id="IPR003738">
    <property type="entry name" value="SRAP"/>
</dbReference>
<evidence type="ECO:0000313" key="9">
    <source>
        <dbReference type="EMBL" id="AFK89101.1"/>
    </source>
</evidence>
<evidence type="ECO:0000256" key="4">
    <source>
        <dbReference type="ARBA" id="ARBA00022801"/>
    </source>
</evidence>
<keyword evidence="7" id="KW-0456">Lyase</keyword>
<evidence type="ECO:0000256" key="5">
    <source>
        <dbReference type="ARBA" id="ARBA00023124"/>
    </source>
</evidence>
<evidence type="ECO:0000256" key="7">
    <source>
        <dbReference type="ARBA" id="ARBA00023239"/>
    </source>
</evidence>
<dbReference type="GO" id="GO:0008233">
    <property type="term" value="F:peptidase activity"/>
    <property type="evidence" value="ECO:0007669"/>
    <property type="project" value="UniProtKB-KW"/>
</dbReference>